<dbReference type="Gene3D" id="1.10.3730.20">
    <property type="match status" value="1"/>
</dbReference>
<proteinExistence type="predicted"/>
<keyword evidence="1" id="KW-1133">Transmembrane helix</keyword>
<dbReference type="STRING" id="336292.SAMN05660710_01590"/>
<protein>
    <submittedName>
        <fullName evidence="2">Uncharacterized protein</fullName>
    </submittedName>
</protein>
<accession>A0A1G5FVN1</accession>
<feature type="transmembrane region" description="Helical" evidence="1">
    <location>
        <begin position="36"/>
        <end position="64"/>
    </location>
</feature>
<feature type="transmembrane region" description="Helical" evidence="1">
    <location>
        <begin position="71"/>
        <end position="91"/>
    </location>
</feature>
<reference evidence="2 3" key="1">
    <citation type="submission" date="2016-10" db="EMBL/GenBank/DDBJ databases">
        <authorList>
            <person name="de Groot N.N."/>
        </authorList>
    </citation>
    <scope>NUCLEOTIDE SEQUENCE [LARGE SCALE GENOMIC DNA]</scope>
    <source>
        <strain evidence="2 3">CGMCC 1.8925</strain>
    </source>
</reference>
<sequence>MNHWLLITIAACANVGLNMCLKRGGQALDLGSLKSLIISIIASGWMWLAVASAAILLTAFVAAIRLHSLSLTYTAVTAMAMVMLTALGVLLQQETVNAARAAGLGLIILGLVVTAMSEST</sequence>
<dbReference type="AlphaFoldDB" id="A0A1G5FVN1"/>
<feature type="transmembrane region" description="Helical" evidence="1">
    <location>
        <begin position="97"/>
        <end position="116"/>
    </location>
</feature>
<dbReference type="EMBL" id="FMVT01000004">
    <property type="protein sequence ID" value="SCY43355.1"/>
    <property type="molecule type" value="Genomic_DNA"/>
</dbReference>
<dbReference type="InterPro" id="IPR037185">
    <property type="entry name" value="EmrE-like"/>
</dbReference>
<keyword evidence="3" id="KW-1185">Reference proteome</keyword>
<keyword evidence="1" id="KW-0812">Transmembrane</keyword>
<keyword evidence="1" id="KW-0472">Membrane</keyword>
<dbReference type="RefSeq" id="WP_139165913.1">
    <property type="nucleotide sequence ID" value="NZ_FMVT01000004.1"/>
</dbReference>
<name>A0A1G5FVN1_9RHOB</name>
<dbReference type="SUPFAM" id="SSF103481">
    <property type="entry name" value="Multidrug resistance efflux transporter EmrE"/>
    <property type="match status" value="1"/>
</dbReference>
<evidence type="ECO:0000256" key="1">
    <source>
        <dbReference type="SAM" id="Phobius"/>
    </source>
</evidence>
<evidence type="ECO:0000313" key="3">
    <source>
        <dbReference type="Proteomes" id="UP000199502"/>
    </source>
</evidence>
<evidence type="ECO:0000313" key="2">
    <source>
        <dbReference type="EMBL" id="SCY43355.1"/>
    </source>
</evidence>
<organism evidence="2 3">
    <name type="scientific">Paracoccus tibetensis</name>
    <dbReference type="NCBI Taxonomy" id="336292"/>
    <lineage>
        <taxon>Bacteria</taxon>
        <taxon>Pseudomonadati</taxon>
        <taxon>Pseudomonadota</taxon>
        <taxon>Alphaproteobacteria</taxon>
        <taxon>Rhodobacterales</taxon>
        <taxon>Paracoccaceae</taxon>
        <taxon>Paracoccus</taxon>
    </lineage>
</organism>
<gene>
    <name evidence="2" type="ORF">SAMN05660710_01590</name>
</gene>
<dbReference type="Proteomes" id="UP000199502">
    <property type="component" value="Unassembled WGS sequence"/>
</dbReference>
<dbReference type="OrthoDB" id="7863659at2"/>